<dbReference type="InterPro" id="IPR027417">
    <property type="entry name" value="P-loop_NTPase"/>
</dbReference>
<evidence type="ECO:0000259" key="9">
    <source>
        <dbReference type="PROSITE" id="PS50893"/>
    </source>
</evidence>
<feature type="domain" description="ABC transporter" evidence="9">
    <location>
        <begin position="4"/>
        <end position="234"/>
    </location>
</feature>
<evidence type="ECO:0000256" key="4">
    <source>
        <dbReference type="ARBA" id="ARBA00022475"/>
    </source>
</evidence>
<keyword evidence="11" id="KW-1185">Reference proteome</keyword>
<dbReference type="GO" id="GO:0005886">
    <property type="term" value="C:plasma membrane"/>
    <property type="evidence" value="ECO:0007669"/>
    <property type="project" value="UniProtKB-SubCell"/>
</dbReference>
<keyword evidence="3" id="KW-0813">Transport</keyword>
<dbReference type="InterPro" id="IPR017871">
    <property type="entry name" value="ABC_transporter-like_CS"/>
</dbReference>
<dbReference type="InterPro" id="IPR003439">
    <property type="entry name" value="ABC_transporter-like_ATP-bd"/>
</dbReference>
<dbReference type="FunFam" id="3.40.50.300:FF:000589">
    <property type="entry name" value="ABC transporter, ATP-binding subunit"/>
    <property type="match status" value="1"/>
</dbReference>
<dbReference type="Gene3D" id="3.40.50.300">
    <property type="entry name" value="P-loop containing nucleotide triphosphate hydrolases"/>
    <property type="match status" value="1"/>
</dbReference>
<accession>A0A1M5T8J5</accession>
<protein>
    <submittedName>
        <fullName evidence="10">ABC-2 type transport system ATP-binding protein</fullName>
    </submittedName>
</protein>
<evidence type="ECO:0000256" key="2">
    <source>
        <dbReference type="ARBA" id="ARBA00005417"/>
    </source>
</evidence>
<gene>
    <name evidence="10" type="ORF">SAMN02745135_00903</name>
</gene>
<dbReference type="GO" id="GO:0005524">
    <property type="term" value="F:ATP binding"/>
    <property type="evidence" value="ECO:0007669"/>
    <property type="project" value="UniProtKB-KW"/>
</dbReference>
<keyword evidence="4" id="KW-1003">Cell membrane</keyword>
<evidence type="ECO:0000256" key="1">
    <source>
        <dbReference type="ARBA" id="ARBA00004236"/>
    </source>
</evidence>
<sequence>MNILEVKNLTKKYGDFTAVNNINFAIKKGEIFGFLGPNGAGKTSTINMLTGLSKVTEGSINIFGIDVVKDVKKAQSIMGIVPDESNLYPEMDGFENLCFCASLYGIGKEEREKRAKKLLEQFGLDNVGKKPFKAYSKGMKRKLTIAAGIIHNPKILFLDEPTTGIDVESARQIRSLIMDLNKKGTTVFITTHYIEEAERLCDRIAFIVKGEIVRIGTVDELMQDVQKEKIIQFTLDSGILDIKETLQKDFYNYKIEIIDNNTFRLYSINTISLMSFMKYFDERGFSVYEAKVIKPTLEEVFVKITGIEASKMKKEKEGGRK</sequence>
<keyword evidence="5" id="KW-0547">Nucleotide-binding</keyword>
<evidence type="ECO:0000256" key="6">
    <source>
        <dbReference type="ARBA" id="ARBA00022840"/>
    </source>
</evidence>
<evidence type="ECO:0000313" key="11">
    <source>
        <dbReference type="Proteomes" id="UP000183967"/>
    </source>
</evidence>
<evidence type="ECO:0000256" key="8">
    <source>
        <dbReference type="ARBA" id="ARBA00023136"/>
    </source>
</evidence>
<dbReference type="AlphaFoldDB" id="A0A1M5T8J5"/>
<dbReference type="Pfam" id="PF00005">
    <property type="entry name" value="ABC_tran"/>
    <property type="match status" value="1"/>
</dbReference>
<dbReference type="PANTHER" id="PTHR42711">
    <property type="entry name" value="ABC TRANSPORTER ATP-BINDING PROTEIN"/>
    <property type="match status" value="1"/>
</dbReference>
<dbReference type="PROSITE" id="PS50893">
    <property type="entry name" value="ABC_TRANSPORTER_2"/>
    <property type="match status" value="1"/>
</dbReference>
<dbReference type="InterPro" id="IPR050763">
    <property type="entry name" value="ABC_transporter_ATP-binding"/>
</dbReference>
<organism evidence="10 11">
    <name type="scientific">Caloranaerobacter azorensis DSM 13643</name>
    <dbReference type="NCBI Taxonomy" id="1121264"/>
    <lineage>
        <taxon>Bacteria</taxon>
        <taxon>Bacillati</taxon>
        <taxon>Bacillota</taxon>
        <taxon>Tissierellia</taxon>
        <taxon>Tissierellales</taxon>
        <taxon>Thermohalobacteraceae</taxon>
        <taxon>Caloranaerobacter</taxon>
    </lineage>
</organism>
<dbReference type="InterPro" id="IPR003593">
    <property type="entry name" value="AAA+_ATPase"/>
</dbReference>
<evidence type="ECO:0000313" key="10">
    <source>
        <dbReference type="EMBL" id="SHH47034.1"/>
    </source>
</evidence>
<dbReference type="PROSITE" id="PS00211">
    <property type="entry name" value="ABC_TRANSPORTER_1"/>
    <property type="match status" value="1"/>
</dbReference>
<proteinExistence type="inferred from homology"/>
<evidence type="ECO:0000256" key="7">
    <source>
        <dbReference type="ARBA" id="ARBA00022967"/>
    </source>
</evidence>
<dbReference type="Proteomes" id="UP000183967">
    <property type="component" value="Unassembled WGS sequence"/>
</dbReference>
<reference evidence="11" key="1">
    <citation type="submission" date="2016-11" db="EMBL/GenBank/DDBJ databases">
        <authorList>
            <person name="Varghese N."/>
            <person name="Submissions S."/>
        </authorList>
    </citation>
    <scope>NUCLEOTIDE SEQUENCE [LARGE SCALE GENOMIC DNA]</scope>
    <source>
        <strain evidence="11">DSM 13643</strain>
    </source>
</reference>
<name>A0A1M5T8J5_9FIRM</name>
<dbReference type="PANTHER" id="PTHR42711:SF5">
    <property type="entry name" value="ABC TRANSPORTER ATP-BINDING PROTEIN NATA"/>
    <property type="match status" value="1"/>
</dbReference>
<evidence type="ECO:0000256" key="5">
    <source>
        <dbReference type="ARBA" id="ARBA00022741"/>
    </source>
</evidence>
<dbReference type="SMART" id="SM00382">
    <property type="entry name" value="AAA"/>
    <property type="match status" value="1"/>
</dbReference>
<dbReference type="RefSeq" id="WP_073195835.1">
    <property type="nucleotide sequence ID" value="NZ_FQXO01000018.1"/>
</dbReference>
<evidence type="ECO:0000256" key="3">
    <source>
        <dbReference type="ARBA" id="ARBA00022448"/>
    </source>
</evidence>
<dbReference type="OrthoDB" id="9804819at2"/>
<dbReference type="EMBL" id="FQXO01000018">
    <property type="protein sequence ID" value="SHH47034.1"/>
    <property type="molecule type" value="Genomic_DNA"/>
</dbReference>
<comment type="subcellular location">
    <subcellularLocation>
        <location evidence="1">Cell membrane</location>
    </subcellularLocation>
</comment>
<keyword evidence="6 10" id="KW-0067">ATP-binding</keyword>
<dbReference type="GO" id="GO:0016887">
    <property type="term" value="F:ATP hydrolysis activity"/>
    <property type="evidence" value="ECO:0007669"/>
    <property type="project" value="InterPro"/>
</dbReference>
<keyword evidence="8" id="KW-0472">Membrane</keyword>
<keyword evidence="7" id="KW-1278">Translocase</keyword>
<dbReference type="SUPFAM" id="SSF52540">
    <property type="entry name" value="P-loop containing nucleoside triphosphate hydrolases"/>
    <property type="match status" value="1"/>
</dbReference>
<comment type="similarity">
    <text evidence="2">Belongs to the ABC transporter superfamily.</text>
</comment>